<organism evidence="1 2">
    <name type="scientific">Methylocystis borbori</name>
    <dbReference type="NCBI Taxonomy" id="3118750"/>
    <lineage>
        <taxon>Bacteria</taxon>
        <taxon>Pseudomonadati</taxon>
        <taxon>Pseudomonadota</taxon>
        <taxon>Alphaproteobacteria</taxon>
        <taxon>Hyphomicrobiales</taxon>
        <taxon>Methylocystaceae</taxon>
        <taxon>Methylocystis</taxon>
    </lineage>
</organism>
<dbReference type="Proteomes" id="UP001350748">
    <property type="component" value="Unassembled WGS sequence"/>
</dbReference>
<evidence type="ECO:0000313" key="2">
    <source>
        <dbReference type="Proteomes" id="UP001350748"/>
    </source>
</evidence>
<feature type="non-terminal residue" evidence="1">
    <location>
        <position position="152"/>
    </location>
</feature>
<name>A0ABU7XMW6_9HYPH</name>
<evidence type="ECO:0000313" key="1">
    <source>
        <dbReference type="EMBL" id="MEF3367841.1"/>
    </source>
</evidence>
<accession>A0ABU7XMW6</accession>
<gene>
    <name evidence="1" type="ORF">V3H18_15010</name>
</gene>
<keyword evidence="2" id="KW-1185">Reference proteome</keyword>
<reference evidence="1 2" key="1">
    <citation type="submission" date="2024-02" db="EMBL/GenBank/DDBJ databases">
        <authorList>
            <person name="Grouzdev D."/>
        </authorList>
    </citation>
    <scope>NUCLEOTIDE SEQUENCE [LARGE SCALE GENOMIC DNA]</scope>
    <source>
        <strain evidence="1 2">9N</strain>
    </source>
</reference>
<comment type="caution">
    <text evidence="1">The sequence shown here is derived from an EMBL/GenBank/DDBJ whole genome shotgun (WGS) entry which is preliminary data.</text>
</comment>
<dbReference type="EMBL" id="JAZHYN010000061">
    <property type="protein sequence ID" value="MEF3367841.1"/>
    <property type="molecule type" value="Genomic_DNA"/>
</dbReference>
<proteinExistence type="predicted"/>
<protein>
    <submittedName>
        <fullName evidence="1">Uncharacterized protein</fullName>
    </submittedName>
</protein>
<sequence length="152" mass="16837">MWREQFDYFWDGRRRLAIGWFDGVERAPANAARPELTVVSARDEDFSLAPTLIDVIDAPRWRARILLLDLPADHRFLRLTAADGAELALALGAEREAAQERAQAGDWRLAMTLLPDAGGVEPVAFRLAAFPARGDVERLSREQTAGAGARLV</sequence>